<dbReference type="GO" id="GO:0016020">
    <property type="term" value="C:membrane"/>
    <property type="evidence" value="ECO:0007669"/>
    <property type="project" value="TreeGrafter"/>
</dbReference>
<dbReference type="Pfam" id="PF01757">
    <property type="entry name" value="Acyl_transf_3"/>
    <property type="match status" value="1"/>
</dbReference>
<protein>
    <submittedName>
        <fullName evidence="4">Acyltransferase</fullName>
    </submittedName>
</protein>
<feature type="transmembrane region" description="Helical" evidence="1">
    <location>
        <begin position="46"/>
        <end position="63"/>
    </location>
</feature>
<feature type="transmembrane region" description="Helical" evidence="1">
    <location>
        <begin position="347"/>
        <end position="370"/>
    </location>
</feature>
<feature type="transmembrane region" description="Helical" evidence="1">
    <location>
        <begin position="21"/>
        <end position="40"/>
    </location>
</feature>
<dbReference type="Proteomes" id="UP000266693">
    <property type="component" value="Unassembled WGS sequence"/>
</dbReference>
<comment type="caution">
    <text evidence="4">The sequence shown here is derived from an EMBL/GenBank/DDBJ whole genome shotgun (WGS) entry which is preliminary data.</text>
</comment>
<name>A0A396RWJ4_9SPHN</name>
<keyword evidence="1" id="KW-1133">Transmembrane helix</keyword>
<feature type="transmembrane region" description="Helical" evidence="1">
    <location>
        <begin position="316"/>
        <end position="335"/>
    </location>
</feature>
<evidence type="ECO:0000256" key="1">
    <source>
        <dbReference type="SAM" id="Phobius"/>
    </source>
</evidence>
<gene>
    <name evidence="4" type="ORF">D1610_01445</name>
</gene>
<feature type="transmembrane region" description="Helical" evidence="1">
    <location>
        <begin position="170"/>
        <end position="191"/>
    </location>
</feature>
<feature type="transmembrane region" description="Helical" evidence="1">
    <location>
        <begin position="278"/>
        <end position="296"/>
    </location>
</feature>
<dbReference type="GO" id="GO:0009103">
    <property type="term" value="P:lipopolysaccharide biosynthetic process"/>
    <property type="evidence" value="ECO:0007669"/>
    <property type="project" value="TreeGrafter"/>
</dbReference>
<sequence length="609" mass="65169">MQHVSQAARLAYRRDIDGLRAVAVVPVVLFHAGAAAIPGGFIGVDIFFVISGYLITGILLGEADRGRVSIARFYERRVRRIGPALLVVLAATFLAAHLLLFPAQYVDFAKSLLAAEGFVSNIWFWTQAGYFKAQGDVVPLLHTWSLAVEEQFYIFMPLAVALLARRPALLRWSLAAAALASLALSIFGTIWSPGATFYWLPTRAWELLLGALLAAGMIPRAADRWRPAIAWLGLALIAVGLVAIDERTPFPGAAALLPCLGAAAILHSGDGTPVGRLLSFRPMVAIGLISYSLYLWHWPVLVLGRQLVGGDLGPLGAAAAVALSFALATLSYWFVEQPTRNRLRVRSRPLVLACAAGALALALLALWVIADRGKPARFSPELVAMLEPDRDTIGARCRDRGECRFGPGDPDILLLGDSHAAAMAEGVEAAARPLGRGGELVTVNACPPLIGFTYTGLTLRDARTCKAAIERAVRNAPATVVLAANWPTYLAQDRQGVEAALRRTIDALGRRRIIILAGLPRPEGDLPWATAVAMRNGDPHPRVRPAGRQLVPLDLPANATMVDLERAFCPDGRCLAQVAGRPTFSDTNHPSAAAARRLVAPALAPALAR</sequence>
<keyword evidence="4" id="KW-0012">Acyltransferase</keyword>
<dbReference type="InterPro" id="IPR043968">
    <property type="entry name" value="SGNH"/>
</dbReference>
<dbReference type="Pfam" id="PF19040">
    <property type="entry name" value="SGNH"/>
    <property type="match status" value="1"/>
</dbReference>
<dbReference type="GO" id="GO:0016747">
    <property type="term" value="F:acyltransferase activity, transferring groups other than amino-acyl groups"/>
    <property type="evidence" value="ECO:0007669"/>
    <property type="project" value="InterPro"/>
</dbReference>
<evidence type="ECO:0000259" key="3">
    <source>
        <dbReference type="Pfam" id="PF19040"/>
    </source>
</evidence>
<keyword evidence="1" id="KW-0472">Membrane</keyword>
<accession>A0A396RWJ4</accession>
<dbReference type="RefSeq" id="WP_118862350.1">
    <property type="nucleotide sequence ID" value="NZ_QWLV01000001.1"/>
</dbReference>
<evidence type="ECO:0000313" key="5">
    <source>
        <dbReference type="Proteomes" id="UP000266693"/>
    </source>
</evidence>
<dbReference type="InterPro" id="IPR050879">
    <property type="entry name" value="Acyltransferase_3"/>
</dbReference>
<dbReference type="PANTHER" id="PTHR23028">
    <property type="entry name" value="ACETYLTRANSFERASE"/>
    <property type="match status" value="1"/>
</dbReference>
<keyword evidence="1" id="KW-0812">Transmembrane</keyword>
<feature type="transmembrane region" description="Helical" evidence="1">
    <location>
        <begin position="84"/>
        <end position="103"/>
    </location>
</feature>
<feature type="transmembrane region" description="Helical" evidence="1">
    <location>
        <begin position="197"/>
        <end position="216"/>
    </location>
</feature>
<feature type="domain" description="Acyltransferase 3" evidence="2">
    <location>
        <begin position="15"/>
        <end position="333"/>
    </location>
</feature>
<dbReference type="PANTHER" id="PTHR23028:SF53">
    <property type="entry name" value="ACYL_TRANSF_3 DOMAIN-CONTAINING PROTEIN"/>
    <property type="match status" value="1"/>
</dbReference>
<dbReference type="AlphaFoldDB" id="A0A396RWJ4"/>
<feature type="transmembrane region" description="Helical" evidence="1">
    <location>
        <begin position="228"/>
        <end position="244"/>
    </location>
</feature>
<keyword evidence="4" id="KW-0808">Transferase</keyword>
<dbReference type="InterPro" id="IPR002656">
    <property type="entry name" value="Acyl_transf_3_dom"/>
</dbReference>
<feature type="domain" description="SGNH" evidence="3">
    <location>
        <begin position="399"/>
        <end position="600"/>
    </location>
</feature>
<evidence type="ECO:0000259" key="2">
    <source>
        <dbReference type="Pfam" id="PF01757"/>
    </source>
</evidence>
<dbReference type="EMBL" id="QWLV01000001">
    <property type="protein sequence ID" value="RHW18843.1"/>
    <property type="molecule type" value="Genomic_DNA"/>
</dbReference>
<proteinExistence type="predicted"/>
<keyword evidence="5" id="KW-1185">Reference proteome</keyword>
<organism evidence="4 5">
    <name type="scientific">Sphingomonas gilva</name>
    <dbReference type="NCBI Taxonomy" id="2305907"/>
    <lineage>
        <taxon>Bacteria</taxon>
        <taxon>Pseudomonadati</taxon>
        <taxon>Pseudomonadota</taxon>
        <taxon>Alphaproteobacteria</taxon>
        <taxon>Sphingomonadales</taxon>
        <taxon>Sphingomonadaceae</taxon>
        <taxon>Sphingomonas</taxon>
    </lineage>
</organism>
<dbReference type="OrthoDB" id="9796461at2"/>
<feature type="transmembrane region" description="Helical" evidence="1">
    <location>
        <begin position="250"/>
        <end position="266"/>
    </location>
</feature>
<evidence type="ECO:0000313" key="4">
    <source>
        <dbReference type="EMBL" id="RHW18843.1"/>
    </source>
</evidence>
<feature type="transmembrane region" description="Helical" evidence="1">
    <location>
        <begin position="144"/>
        <end position="163"/>
    </location>
</feature>
<reference evidence="4 5" key="1">
    <citation type="submission" date="2018-08" db="EMBL/GenBank/DDBJ databases">
        <title>The multiple taxonomic identification of Sphingomonas gilva.</title>
        <authorList>
            <person name="Zhu D."/>
            <person name="Zheng S."/>
        </authorList>
    </citation>
    <scope>NUCLEOTIDE SEQUENCE [LARGE SCALE GENOMIC DNA]</scope>
    <source>
        <strain evidence="4 5">ZDH117</strain>
    </source>
</reference>